<keyword evidence="1" id="KW-0472">Membrane</keyword>
<accession>A0A0F9D382</accession>
<organism evidence="2">
    <name type="scientific">marine sediment metagenome</name>
    <dbReference type="NCBI Taxonomy" id="412755"/>
    <lineage>
        <taxon>unclassified sequences</taxon>
        <taxon>metagenomes</taxon>
        <taxon>ecological metagenomes</taxon>
    </lineage>
</organism>
<keyword evidence="1" id="KW-1133">Transmembrane helix</keyword>
<evidence type="ECO:0000313" key="2">
    <source>
        <dbReference type="EMBL" id="KKL48186.1"/>
    </source>
</evidence>
<keyword evidence="1" id="KW-0812">Transmembrane</keyword>
<dbReference type="AlphaFoldDB" id="A0A0F9D382"/>
<sequence>MTEKIEKSLGRIEGKLDLIVPMVKDHDTRIQTVEKKVARNNGVLATLVVLWSGVVSFIKWG</sequence>
<dbReference type="EMBL" id="LAZR01033403">
    <property type="protein sequence ID" value="KKL48186.1"/>
    <property type="molecule type" value="Genomic_DNA"/>
</dbReference>
<feature type="transmembrane region" description="Helical" evidence="1">
    <location>
        <begin position="42"/>
        <end position="60"/>
    </location>
</feature>
<name>A0A0F9D382_9ZZZZ</name>
<comment type="caution">
    <text evidence="2">The sequence shown here is derived from an EMBL/GenBank/DDBJ whole genome shotgun (WGS) entry which is preliminary data.</text>
</comment>
<gene>
    <name evidence="2" type="ORF">LCGC14_2328000</name>
</gene>
<proteinExistence type="predicted"/>
<evidence type="ECO:0000256" key="1">
    <source>
        <dbReference type="SAM" id="Phobius"/>
    </source>
</evidence>
<reference evidence="2" key="1">
    <citation type="journal article" date="2015" name="Nature">
        <title>Complex archaea that bridge the gap between prokaryotes and eukaryotes.</title>
        <authorList>
            <person name="Spang A."/>
            <person name="Saw J.H."/>
            <person name="Jorgensen S.L."/>
            <person name="Zaremba-Niedzwiedzka K."/>
            <person name="Martijn J."/>
            <person name="Lind A.E."/>
            <person name="van Eijk R."/>
            <person name="Schleper C."/>
            <person name="Guy L."/>
            <person name="Ettema T.J."/>
        </authorList>
    </citation>
    <scope>NUCLEOTIDE SEQUENCE</scope>
</reference>
<protein>
    <submittedName>
        <fullName evidence="2">Uncharacterized protein</fullName>
    </submittedName>
</protein>